<reference evidence="1" key="2">
    <citation type="submission" date="2021-12" db="EMBL/GenBank/DDBJ databases">
        <title>Resequencing data analysis of finger millet.</title>
        <authorList>
            <person name="Hatakeyama M."/>
            <person name="Aluri S."/>
            <person name="Balachadran M.T."/>
            <person name="Sivarajan S.R."/>
            <person name="Poveda L."/>
            <person name="Shimizu-Inatsugi R."/>
            <person name="Schlapbach R."/>
            <person name="Sreeman S.M."/>
            <person name="Shimizu K.K."/>
        </authorList>
    </citation>
    <scope>NUCLEOTIDE SEQUENCE</scope>
</reference>
<gene>
    <name evidence="1" type="primary">gb29469</name>
    <name evidence="1" type="ORF">PR202_gb29469</name>
</gene>
<evidence type="ECO:0000313" key="1">
    <source>
        <dbReference type="EMBL" id="GJN40274.1"/>
    </source>
</evidence>
<comment type="caution">
    <text evidence="1">The sequence shown here is derived from an EMBL/GenBank/DDBJ whole genome shotgun (WGS) entry which is preliminary data.</text>
</comment>
<sequence length="97" mass="10243">MGGGEQIAAAGSPDLPLPSIAADSPFMSLSLPRTAPPSAIVVTPTHGRCRELVAKRSNCNLLSAYYEKSATNPRRAQQDVGDVIHDSKALLRAEVDD</sequence>
<protein>
    <submittedName>
        <fullName evidence="1">Uncharacterized protein</fullName>
    </submittedName>
</protein>
<dbReference type="Proteomes" id="UP001054889">
    <property type="component" value="Unassembled WGS sequence"/>
</dbReference>
<organism evidence="1 2">
    <name type="scientific">Eleusine coracana subsp. coracana</name>
    <dbReference type="NCBI Taxonomy" id="191504"/>
    <lineage>
        <taxon>Eukaryota</taxon>
        <taxon>Viridiplantae</taxon>
        <taxon>Streptophyta</taxon>
        <taxon>Embryophyta</taxon>
        <taxon>Tracheophyta</taxon>
        <taxon>Spermatophyta</taxon>
        <taxon>Magnoliopsida</taxon>
        <taxon>Liliopsida</taxon>
        <taxon>Poales</taxon>
        <taxon>Poaceae</taxon>
        <taxon>PACMAD clade</taxon>
        <taxon>Chloridoideae</taxon>
        <taxon>Cynodonteae</taxon>
        <taxon>Eleusininae</taxon>
        <taxon>Eleusine</taxon>
    </lineage>
</organism>
<evidence type="ECO:0000313" key="2">
    <source>
        <dbReference type="Proteomes" id="UP001054889"/>
    </source>
</evidence>
<dbReference type="AlphaFoldDB" id="A0AAV5FX40"/>
<accession>A0AAV5FX40</accession>
<keyword evidence="2" id="KW-1185">Reference proteome</keyword>
<proteinExistence type="predicted"/>
<reference evidence="1" key="1">
    <citation type="journal article" date="2018" name="DNA Res.">
        <title>Multiple hybrid de novo genome assembly of finger millet, an orphan allotetraploid crop.</title>
        <authorList>
            <person name="Hatakeyama M."/>
            <person name="Aluri S."/>
            <person name="Balachadran M.T."/>
            <person name="Sivarajan S.R."/>
            <person name="Patrignani A."/>
            <person name="Gruter S."/>
            <person name="Poveda L."/>
            <person name="Shimizu-Inatsugi R."/>
            <person name="Baeten J."/>
            <person name="Francoijs K.J."/>
            <person name="Nataraja K.N."/>
            <person name="Reddy Y.A.N."/>
            <person name="Phadnis S."/>
            <person name="Ravikumar R.L."/>
            <person name="Schlapbach R."/>
            <person name="Sreeman S.M."/>
            <person name="Shimizu K.K."/>
        </authorList>
    </citation>
    <scope>NUCLEOTIDE SEQUENCE</scope>
</reference>
<dbReference type="EMBL" id="BQKI01000109">
    <property type="protein sequence ID" value="GJN40274.1"/>
    <property type="molecule type" value="Genomic_DNA"/>
</dbReference>
<name>A0AAV5FX40_ELECO</name>